<accession>A0A3P7N9T0</accession>
<feature type="domain" description="Aldehyde dehydrogenase" evidence="1">
    <location>
        <begin position="17"/>
        <end position="93"/>
    </location>
</feature>
<dbReference type="InterPro" id="IPR016161">
    <property type="entry name" value="Ald_DH/histidinol_DH"/>
</dbReference>
<dbReference type="InterPro" id="IPR015590">
    <property type="entry name" value="Aldehyde_DH_dom"/>
</dbReference>
<dbReference type="SUPFAM" id="SSF53720">
    <property type="entry name" value="ALDH-like"/>
    <property type="match status" value="1"/>
</dbReference>
<dbReference type="PANTHER" id="PTHR11699">
    <property type="entry name" value="ALDEHYDE DEHYDROGENASE-RELATED"/>
    <property type="match status" value="1"/>
</dbReference>
<reference evidence="2 3" key="1">
    <citation type="submission" date="2018-11" db="EMBL/GenBank/DDBJ databases">
        <authorList>
            <consortium name="Pathogen Informatics"/>
        </authorList>
    </citation>
    <scope>NUCLEOTIDE SEQUENCE [LARGE SCALE GENOMIC DNA]</scope>
</reference>
<dbReference type="OrthoDB" id="310895at2759"/>
<keyword evidence="3" id="KW-1185">Reference proteome</keyword>
<proteinExistence type="predicted"/>
<dbReference type="AlphaFoldDB" id="A0A3P7N9T0"/>
<evidence type="ECO:0000313" key="2">
    <source>
        <dbReference type="EMBL" id="VDN32208.1"/>
    </source>
</evidence>
<name>A0A3P7N9T0_DIBLA</name>
<evidence type="ECO:0000259" key="1">
    <source>
        <dbReference type="Pfam" id="PF00171"/>
    </source>
</evidence>
<sequence length="105" mass="11800">MARPEVKFSQLFINNEYVNSASGKTFETIDPSTESVICRVQEAEAADIDKAAKAAKKAVALNSPWRTMNASERGRLLFILADLIEENSDYIAVSSWRLHYKLSNF</sequence>
<evidence type="ECO:0000313" key="3">
    <source>
        <dbReference type="Proteomes" id="UP000281553"/>
    </source>
</evidence>
<dbReference type="InterPro" id="IPR016162">
    <property type="entry name" value="Ald_DH_N"/>
</dbReference>
<dbReference type="Gene3D" id="3.40.605.10">
    <property type="entry name" value="Aldehyde Dehydrogenase, Chain A, domain 1"/>
    <property type="match status" value="1"/>
</dbReference>
<gene>
    <name evidence="2" type="ORF">DILT_LOCUS15926</name>
</gene>
<dbReference type="EMBL" id="UYRU01081844">
    <property type="protein sequence ID" value="VDN32208.1"/>
    <property type="molecule type" value="Genomic_DNA"/>
</dbReference>
<protein>
    <recommendedName>
        <fullName evidence="1">Aldehyde dehydrogenase domain-containing protein</fullName>
    </recommendedName>
</protein>
<dbReference type="GO" id="GO:0016491">
    <property type="term" value="F:oxidoreductase activity"/>
    <property type="evidence" value="ECO:0007669"/>
    <property type="project" value="InterPro"/>
</dbReference>
<organism evidence="2 3">
    <name type="scientific">Dibothriocephalus latus</name>
    <name type="common">Fish tapeworm</name>
    <name type="synonym">Diphyllobothrium latum</name>
    <dbReference type="NCBI Taxonomy" id="60516"/>
    <lineage>
        <taxon>Eukaryota</taxon>
        <taxon>Metazoa</taxon>
        <taxon>Spiralia</taxon>
        <taxon>Lophotrochozoa</taxon>
        <taxon>Platyhelminthes</taxon>
        <taxon>Cestoda</taxon>
        <taxon>Eucestoda</taxon>
        <taxon>Diphyllobothriidea</taxon>
        <taxon>Diphyllobothriidae</taxon>
        <taxon>Dibothriocephalus</taxon>
    </lineage>
</organism>
<dbReference type="Proteomes" id="UP000281553">
    <property type="component" value="Unassembled WGS sequence"/>
</dbReference>
<dbReference type="Pfam" id="PF00171">
    <property type="entry name" value="Aldedh"/>
    <property type="match status" value="1"/>
</dbReference>